<dbReference type="RefSeq" id="WP_074473012.1">
    <property type="nucleotide sequence ID" value="NZ_FMCT01000002.1"/>
</dbReference>
<dbReference type="InterPro" id="IPR011042">
    <property type="entry name" value="6-blade_b-propeller_TolB-like"/>
</dbReference>
<dbReference type="Pfam" id="PF08450">
    <property type="entry name" value="SGL"/>
    <property type="match status" value="1"/>
</dbReference>
<name>A0A1C4VBN3_9ACTN</name>
<protein>
    <submittedName>
        <fullName evidence="4">Sugar lactone lactonase YvrE</fullName>
    </submittedName>
</protein>
<dbReference type="EMBL" id="FMCT01000002">
    <property type="protein sequence ID" value="SCE81179.1"/>
    <property type="molecule type" value="Genomic_DNA"/>
</dbReference>
<accession>A0A1C4VBN3</accession>
<organism evidence="4 5">
    <name type="scientific">Micromonospora carbonacea</name>
    <dbReference type="NCBI Taxonomy" id="47853"/>
    <lineage>
        <taxon>Bacteria</taxon>
        <taxon>Bacillati</taxon>
        <taxon>Actinomycetota</taxon>
        <taxon>Actinomycetes</taxon>
        <taxon>Micromonosporales</taxon>
        <taxon>Micromonosporaceae</taxon>
        <taxon>Micromonospora</taxon>
    </lineage>
</organism>
<evidence type="ECO:0000256" key="1">
    <source>
        <dbReference type="ARBA" id="ARBA00008853"/>
    </source>
</evidence>
<dbReference type="PANTHER" id="PTHR47572:SF4">
    <property type="entry name" value="LACTONASE DRP35"/>
    <property type="match status" value="1"/>
</dbReference>
<evidence type="ECO:0000259" key="3">
    <source>
        <dbReference type="Pfam" id="PF08450"/>
    </source>
</evidence>
<reference evidence="5" key="1">
    <citation type="submission" date="2016-06" db="EMBL/GenBank/DDBJ databases">
        <authorList>
            <person name="Varghese N."/>
            <person name="Submissions Spin"/>
        </authorList>
    </citation>
    <scope>NUCLEOTIDE SEQUENCE [LARGE SCALE GENOMIC DNA]</scope>
    <source>
        <strain evidence="5">DSM 43168</strain>
    </source>
</reference>
<proteinExistence type="inferred from homology"/>
<comment type="similarity">
    <text evidence="1">Belongs to the SMP-30/CGR1 family.</text>
</comment>
<keyword evidence="5" id="KW-1185">Reference proteome</keyword>
<gene>
    <name evidence="4" type="ORF">GA0070563_102163</name>
</gene>
<feature type="domain" description="SMP-30/Gluconolactonase/LRE-like region" evidence="3">
    <location>
        <begin position="16"/>
        <end position="265"/>
    </location>
</feature>
<dbReference type="Proteomes" id="UP000183585">
    <property type="component" value="Unassembled WGS sequence"/>
</dbReference>
<evidence type="ECO:0000313" key="5">
    <source>
        <dbReference type="Proteomes" id="UP000183585"/>
    </source>
</evidence>
<evidence type="ECO:0000256" key="2">
    <source>
        <dbReference type="ARBA" id="ARBA00022801"/>
    </source>
</evidence>
<dbReference type="Gene3D" id="2.120.10.30">
    <property type="entry name" value="TolB, C-terminal domain"/>
    <property type="match status" value="1"/>
</dbReference>
<evidence type="ECO:0000313" key="4">
    <source>
        <dbReference type="EMBL" id="SCE81179.1"/>
    </source>
</evidence>
<dbReference type="InterPro" id="IPR013658">
    <property type="entry name" value="SGL"/>
</dbReference>
<dbReference type="InterPro" id="IPR051262">
    <property type="entry name" value="SMP-30/CGR1_Lactonase"/>
</dbReference>
<sequence length="296" mass="31723">MTTEATTVAEGFHFLEAPRWRDQRLWFADFYGPQVWSMREDGADLRAEADVPGQPSGLGWLPDGRMLIVSMRDRKVLRKEPDGTLVVHADLAGHATGHANDMVVDSHGRGFVGNFGFDLMAGDPIRPAGLHRVDPDGHITQVADDLWFPNGSVITPDNVLLVVETFGNRVTAFDISDDGDLSGRRPWATFGSLPTGHRVDQVLTELRIAGDGACLDATGGLWIADAAGSRLVRVVEGGTITDEIRPGSPVYACALGGAAGTTLFACAAPDFHEKARRSAREGRMLALQVAVPGCTP</sequence>
<keyword evidence="2" id="KW-0378">Hydrolase</keyword>
<dbReference type="SUPFAM" id="SSF63829">
    <property type="entry name" value="Calcium-dependent phosphotriesterase"/>
    <property type="match status" value="1"/>
</dbReference>
<dbReference type="PANTHER" id="PTHR47572">
    <property type="entry name" value="LIPOPROTEIN-RELATED"/>
    <property type="match status" value="1"/>
</dbReference>
<dbReference type="GO" id="GO:0016787">
    <property type="term" value="F:hydrolase activity"/>
    <property type="evidence" value="ECO:0007669"/>
    <property type="project" value="UniProtKB-KW"/>
</dbReference>
<dbReference type="AlphaFoldDB" id="A0A1C4VBN3"/>